<feature type="region of interest" description="Disordered" evidence="1">
    <location>
        <begin position="1"/>
        <end position="34"/>
    </location>
</feature>
<keyword evidence="2" id="KW-1133">Transmembrane helix</keyword>
<keyword evidence="2" id="KW-0472">Membrane</keyword>
<evidence type="ECO:0000256" key="1">
    <source>
        <dbReference type="SAM" id="MobiDB-lite"/>
    </source>
</evidence>
<dbReference type="EMBL" id="NIVC01000042">
    <property type="protein sequence ID" value="PAA92654.1"/>
    <property type="molecule type" value="Genomic_DNA"/>
</dbReference>
<accession>A0A267H4N1</accession>
<keyword evidence="2" id="KW-0812">Transmembrane</keyword>
<feature type="transmembrane region" description="Helical" evidence="2">
    <location>
        <begin position="177"/>
        <end position="197"/>
    </location>
</feature>
<proteinExistence type="predicted"/>
<protein>
    <submittedName>
        <fullName evidence="3">Uncharacterized protein</fullName>
    </submittedName>
</protein>
<reference evidence="3 4" key="1">
    <citation type="submission" date="2017-06" db="EMBL/GenBank/DDBJ databases">
        <title>A platform for efficient transgenesis in Macrostomum lignano, a flatworm model organism for stem cell research.</title>
        <authorList>
            <person name="Berezikov E."/>
        </authorList>
    </citation>
    <scope>NUCLEOTIDE SEQUENCE [LARGE SCALE GENOMIC DNA]</scope>
    <source>
        <strain evidence="3">DV1</strain>
        <tissue evidence="3">Whole organism</tissue>
    </source>
</reference>
<feature type="compositionally biased region" description="Polar residues" evidence="1">
    <location>
        <begin position="1"/>
        <end position="13"/>
    </location>
</feature>
<organism evidence="3 4">
    <name type="scientific">Macrostomum lignano</name>
    <dbReference type="NCBI Taxonomy" id="282301"/>
    <lineage>
        <taxon>Eukaryota</taxon>
        <taxon>Metazoa</taxon>
        <taxon>Spiralia</taxon>
        <taxon>Lophotrochozoa</taxon>
        <taxon>Platyhelminthes</taxon>
        <taxon>Rhabditophora</taxon>
        <taxon>Macrostomorpha</taxon>
        <taxon>Macrostomida</taxon>
        <taxon>Macrostomidae</taxon>
        <taxon>Macrostomum</taxon>
    </lineage>
</organism>
<sequence>MSSTDGSTCTTEPEVSARTDQHVNSATRCSSNKDKVKSDGFWKAVKSPSSLSAAATENCRICLQSKSEVSGSLCKFLWTLTCGNEPNALFHLECYCGVGTGGFMCFRCLQSFQRSQGRLCDLCKRPLFSDSGPELLLALLHGSRYLALASLLSLLLLLLSGCLRPELIKSMSGAQPLLPAACAGFLALSAALFALFARQFRAGVCPPCGRHRMTDGDGESGDFVANNADIEAQQARRALIEIL</sequence>
<keyword evidence="4" id="KW-1185">Reference proteome</keyword>
<evidence type="ECO:0000313" key="4">
    <source>
        <dbReference type="Proteomes" id="UP000215902"/>
    </source>
</evidence>
<gene>
    <name evidence="3" type="ORF">BOX15_Mlig005113g1</name>
</gene>
<name>A0A267H4N1_9PLAT</name>
<evidence type="ECO:0000313" key="3">
    <source>
        <dbReference type="EMBL" id="PAA92654.1"/>
    </source>
</evidence>
<dbReference type="Proteomes" id="UP000215902">
    <property type="component" value="Unassembled WGS sequence"/>
</dbReference>
<dbReference type="AlphaFoldDB" id="A0A267H4N1"/>
<feature type="transmembrane region" description="Helical" evidence="2">
    <location>
        <begin position="145"/>
        <end position="165"/>
    </location>
</feature>
<evidence type="ECO:0000256" key="2">
    <source>
        <dbReference type="SAM" id="Phobius"/>
    </source>
</evidence>
<comment type="caution">
    <text evidence="3">The sequence shown here is derived from an EMBL/GenBank/DDBJ whole genome shotgun (WGS) entry which is preliminary data.</text>
</comment>